<dbReference type="EMBL" id="RYZI01000026">
    <property type="protein sequence ID" value="RWA13482.1"/>
    <property type="molecule type" value="Genomic_DNA"/>
</dbReference>
<dbReference type="PANTHER" id="PTHR44051:SF20">
    <property type="entry name" value="GLUTATHIONE TRANSFERASE 1 (EUROFUNG)"/>
    <property type="match status" value="1"/>
</dbReference>
<dbReference type="Pfam" id="PF02798">
    <property type="entry name" value="GST_N"/>
    <property type="match status" value="1"/>
</dbReference>
<dbReference type="Gene3D" id="3.40.30.10">
    <property type="entry name" value="Glutaredoxin"/>
    <property type="match status" value="1"/>
</dbReference>
<sequence>MMKPIRVWLAPPGPNPWKVSDDLLFFIPFSLYATDSPSCSHTSYQVVQVLEELAVPYEIKSIRFENIKKPPFIDLNPNGRVPAIEDPNTDIVLWESGAIINYLVEQYDKSHTISYDTIKEKHECDQWLHFQMSGQGPYFGQAGWFTVLHAEKLPSAIERYQNEVRRVHGVLDGWLQRDGGRQWLVGDKMTYADLAFTVWNERSDAILECAPEDKFRGFPHLQAWHERMTQRPSWKAAMETRARLMDEQGLTWNGMPKNITNMAEYEAKIKADEEAAAAAAVKE</sequence>
<dbReference type="PROSITE" id="PS50405">
    <property type="entry name" value="GST_CTER"/>
    <property type="match status" value="1"/>
</dbReference>
<dbReference type="Gene3D" id="1.20.1050.10">
    <property type="match status" value="1"/>
</dbReference>
<protein>
    <recommendedName>
        <fullName evidence="2">glutathione transferase</fullName>
        <ecNumber evidence="2">2.5.1.18</ecNumber>
    </recommendedName>
</protein>
<dbReference type="InterPro" id="IPR036249">
    <property type="entry name" value="Thioredoxin-like_sf"/>
</dbReference>
<gene>
    <name evidence="8" type="ORF">EKO27_g1624</name>
</gene>
<feature type="domain" description="GST N-terminal" evidence="6">
    <location>
        <begin position="30"/>
        <end position="111"/>
    </location>
</feature>
<dbReference type="STRING" id="363999.A0A439DGF1"/>
<dbReference type="Proteomes" id="UP000286045">
    <property type="component" value="Unassembled WGS sequence"/>
</dbReference>
<dbReference type="InterPro" id="IPR004046">
    <property type="entry name" value="GST_C"/>
</dbReference>
<keyword evidence="9" id="KW-1185">Reference proteome</keyword>
<dbReference type="CDD" id="cd03048">
    <property type="entry name" value="GST_N_Ure2p_like"/>
    <property type="match status" value="1"/>
</dbReference>
<evidence type="ECO:0000256" key="4">
    <source>
        <dbReference type="ARBA" id="ARBA00047960"/>
    </source>
</evidence>
<dbReference type="SUPFAM" id="SSF47616">
    <property type="entry name" value="GST C-terminal domain-like"/>
    <property type="match status" value="1"/>
</dbReference>
<evidence type="ECO:0000313" key="8">
    <source>
        <dbReference type="EMBL" id="RWA13482.1"/>
    </source>
</evidence>
<dbReference type="PROSITE" id="PS50404">
    <property type="entry name" value="GST_NTER"/>
    <property type="match status" value="1"/>
</dbReference>
<dbReference type="InterPro" id="IPR010987">
    <property type="entry name" value="Glutathione-S-Trfase_C-like"/>
</dbReference>
<evidence type="ECO:0000259" key="6">
    <source>
        <dbReference type="PROSITE" id="PS50404"/>
    </source>
</evidence>
<comment type="caution">
    <text evidence="8">The sequence shown here is derived from an EMBL/GenBank/DDBJ whole genome shotgun (WGS) entry which is preliminary data.</text>
</comment>
<dbReference type="GO" id="GO:0004364">
    <property type="term" value="F:glutathione transferase activity"/>
    <property type="evidence" value="ECO:0007669"/>
    <property type="project" value="UniProtKB-EC"/>
</dbReference>
<dbReference type="EC" id="2.5.1.18" evidence="2"/>
<dbReference type="AlphaFoldDB" id="A0A439DGF1"/>
<evidence type="ECO:0000259" key="7">
    <source>
        <dbReference type="PROSITE" id="PS50405"/>
    </source>
</evidence>
<evidence type="ECO:0000256" key="5">
    <source>
        <dbReference type="RuleBase" id="RU003494"/>
    </source>
</evidence>
<dbReference type="PANTHER" id="PTHR44051">
    <property type="entry name" value="GLUTATHIONE S-TRANSFERASE-RELATED"/>
    <property type="match status" value="1"/>
</dbReference>
<accession>A0A439DGF1</accession>
<dbReference type="Pfam" id="PF00043">
    <property type="entry name" value="GST_C"/>
    <property type="match status" value="1"/>
</dbReference>
<feature type="domain" description="GST C-terminal" evidence="7">
    <location>
        <begin position="117"/>
        <end position="248"/>
    </location>
</feature>
<dbReference type="SFLD" id="SFLDS00019">
    <property type="entry name" value="Glutathione_Transferase_(cytos"/>
    <property type="match status" value="1"/>
</dbReference>
<comment type="catalytic activity">
    <reaction evidence="4">
        <text>RX + glutathione = an S-substituted glutathione + a halide anion + H(+)</text>
        <dbReference type="Rhea" id="RHEA:16437"/>
        <dbReference type="ChEBI" id="CHEBI:15378"/>
        <dbReference type="ChEBI" id="CHEBI:16042"/>
        <dbReference type="ChEBI" id="CHEBI:17792"/>
        <dbReference type="ChEBI" id="CHEBI:57925"/>
        <dbReference type="ChEBI" id="CHEBI:90779"/>
        <dbReference type="EC" id="2.5.1.18"/>
    </reaction>
</comment>
<dbReference type="SUPFAM" id="SSF52833">
    <property type="entry name" value="Thioredoxin-like"/>
    <property type="match status" value="1"/>
</dbReference>
<keyword evidence="3" id="KW-0808">Transferase</keyword>
<reference evidence="8 9" key="1">
    <citation type="submission" date="2018-12" db="EMBL/GenBank/DDBJ databases">
        <title>Draft genome sequence of Xylaria grammica IHI A82.</title>
        <authorList>
            <person name="Buettner E."/>
            <person name="Kellner H."/>
        </authorList>
    </citation>
    <scope>NUCLEOTIDE SEQUENCE [LARGE SCALE GENOMIC DNA]</scope>
    <source>
        <strain evidence="8 9">IHI A82</strain>
    </source>
</reference>
<dbReference type="InterPro" id="IPR036282">
    <property type="entry name" value="Glutathione-S-Trfase_C_sf"/>
</dbReference>
<evidence type="ECO:0000256" key="2">
    <source>
        <dbReference type="ARBA" id="ARBA00012452"/>
    </source>
</evidence>
<evidence type="ECO:0000313" key="9">
    <source>
        <dbReference type="Proteomes" id="UP000286045"/>
    </source>
</evidence>
<dbReference type="InterPro" id="IPR040079">
    <property type="entry name" value="Glutathione_S-Trfase"/>
</dbReference>
<evidence type="ECO:0000256" key="3">
    <source>
        <dbReference type="ARBA" id="ARBA00022679"/>
    </source>
</evidence>
<organism evidence="8 9">
    <name type="scientific">Xylaria grammica</name>
    <dbReference type="NCBI Taxonomy" id="363999"/>
    <lineage>
        <taxon>Eukaryota</taxon>
        <taxon>Fungi</taxon>
        <taxon>Dikarya</taxon>
        <taxon>Ascomycota</taxon>
        <taxon>Pezizomycotina</taxon>
        <taxon>Sordariomycetes</taxon>
        <taxon>Xylariomycetidae</taxon>
        <taxon>Xylariales</taxon>
        <taxon>Xylariaceae</taxon>
        <taxon>Xylaria</taxon>
    </lineage>
</organism>
<dbReference type="SFLD" id="SFLDG01151">
    <property type="entry name" value="Main.2:_Nu-like"/>
    <property type="match status" value="1"/>
</dbReference>
<dbReference type="CDD" id="cd10293">
    <property type="entry name" value="GST_C_Ure2p"/>
    <property type="match status" value="1"/>
</dbReference>
<name>A0A439DGF1_9PEZI</name>
<evidence type="ECO:0000256" key="1">
    <source>
        <dbReference type="ARBA" id="ARBA00007409"/>
    </source>
</evidence>
<comment type="similarity">
    <text evidence="1 5">Belongs to the GST superfamily.</text>
</comment>
<dbReference type="SFLD" id="SFLDG00358">
    <property type="entry name" value="Main_(cytGST)"/>
    <property type="match status" value="1"/>
</dbReference>
<dbReference type="InterPro" id="IPR004045">
    <property type="entry name" value="Glutathione_S-Trfase_N"/>
</dbReference>
<proteinExistence type="inferred from homology"/>